<accession>A0A3S3S1Q7</accession>
<gene>
    <name evidence="1" type="ORF">EPK99_23955</name>
</gene>
<proteinExistence type="predicted"/>
<evidence type="ECO:0000313" key="1">
    <source>
        <dbReference type="EMBL" id="RWX74526.1"/>
    </source>
</evidence>
<protein>
    <submittedName>
        <fullName evidence="1">(2Fe-2S)-binding protein</fullName>
    </submittedName>
</protein>
<sequence>MLVCSCNYITDKDIRNTIIELLDEDCWQLIVPSKVYHAMAKRGRCCGCFPNVVELIIRTTEEYHAHRHSTEAELVVYMSRLKQFHEENRRVDIERRLKGHRAA</sequence>
<evidence type="ECO:0000313" key="2">
    <source>
        <dbReference type="Proteomes" id="UP000287687"/>
    </source>
</evidence>
<dbReference type="AlphaFoldDB" id="A0A3S3S1Q7"/>
<comment type="caution">
    <text evidence="1">The sequence shown here is derived from an EMBL/GenBank/DDBJ whole genome shotgun (WGS) entry which is preliminary data.</text>
</comment>
<reference evidence="1 2" key="1">
    <citation type="submission" date="2019-01" db="EMBL/GenBank/DDBJ databases">
        <title>The draft genome of Rhizobium sp. 24NR.</title>
        <authorList>
            <person name="Liu L."/>
            <person name="Liang L."/>
            <person name="Shi S."/>
            <person name="Xu L."/>
            <person name="Wang X."/>
            <person name="Li L."/>
            <person name="Zhang X."/>
        </authorList>
    </citation>
    <scope>NUCLEOTIDE SEQUENCE [LARGE SCALE GENOMIC DNA]</scope>
    <source>
        <strain evidence="1 2">24NR</strain>
    </source>
</reference>
<dbReference type="EMBL" id="SBIP01000007">
    <property type="protein sequence ID" value="RWX74526.1"/>
    <property type="molecule type" value="Genomic_DNA"/>
</dbReference>
<dbReference type="RefSeq" id="WP_128445617.1">
    <property type="nucleotide sequence ID" value="NZ_SBIP01000007.1"/>
</dbReference>
<dbReference type="OrthoDB" id="7428628at2"/>
<keyword evidence="2" id="KW-1185">Reference proteome</keyword>
<organism evidence="1 2">
    <name type="scientific">Neorhizobium lilium</name>
    <dbReference type="NCBI Taxonomy" id="2503024"/>
    <lineage>
        <taxon>Bacteria</taxon>
        <taxon>Pseudomonadati</taxon>
        <taxon>Pseudomonadota</taxon>
        <taxon>Alphaproteobacteria</taxon>
        <taxon>Hyphomicrobiales</taxon>
        <taxon>Rhizobiaceae</taxon>
        <taxon>Rhizobium/Agrobacterium group</taxon>
        <taxon>Neorhizobium</taxon>
    </lineage>
</organism>
<name>A0A3S3S1Q7_9HYPH</name>
<dbReference type="Gene3D" id="1.10.10.1100">
    <property type="entry name" value="BFD-like [2Fe-2S]-binding domain"/>
    <property type="match status" value="1"/>
</dbReference>
<dbReference type="Proteomes" id="UP000287687">
    <property type="component" value="Unassembled WGS sequence"/>
</dbReference>
<dbReference type="InterPro" id="IPR041854">
    <property type="entry name" value="BFD-like_2Fe2S-bd_dom_sf"/>
</dbReference>